<dbReference type="Pfam" id="PF00435">
    <property type="entry name" value="Spectrin"/>
    <property type="match status" value="1"/>
</dbReference>
<keyword evidence="5" id="KW-0539">Nucleus</keyword>
<feature type="domain" description="KASH" evidence="8">
    <location>
        <begin position="638"/>
        <end position="694"/>
    </location>
</feature>
<dbReference type="Pfam" id="PF10541">
    <property type="entry name" value="KASH"/>
    <property type="match status" value="1"/>
</dbReference>
<evidence type="ECO:0000313" key="9">
    <source>
        <dbReference type="Proteomes" id="UP001652622"/>
    </source>
</evidence>
<protein>
    <submittedName>
        <fullName evidence="10">Nesprin-4 isoform X1</fullName>
    </submittedName>
</protein>
<comment type="similarity">
    <text evidence="1">Belongs to the nesprin family.</text>
</comment>
<feature type="topological domain" description="Cytoplasmic" evidence="7">
    <location>
        <begin position="1"/>
        <end position="646"/>
    </location>
</feature>
<comment type="subcellular location">
    <subcellularLocation>
        <location evidence="6">Nucleus outer membrane</location>
        <topology evidence="6">Single-pass type IV membrane protein</topology>
    </subcellularLocation>
</comment>
<dbReference type="OMA" id="MPVNAAC"/>
<dbReference type="PANTHER" id="PTHR21640">
    <property type="match status" value="1"/>
</dbReference>
<dbReference type="SUPFAM" id="SSF46966">
    <property type="entry name" value="Spectrin repeat"/>
    <property type="match status" value="2"/>
</dbReference>
<evidence type="ECO:0000256" key="5">
    <source>
        <dbReference type="ARBA" id="ARBA00023242"/>
    </source>
</evidence>
<evidence type="ECO:0000256" key="1">
    <source>
        <dbReference type="ARBA" id="ARBA00008619"/>
    </source>
</evidence>
<keyword evidence="9" id="KW-1185">Reference proteome</keyword>
<dbReference type="CTD" id="163183"/>
<dbReference type="PROSITE" id="PS51049">
    <property type="entry name" value="KASH"/>
    <property type="match status" value="1"/>
</dbReference>
<dbReference type="InterPro" id="IPR018159">
    <property type="entry name" value="Spectrin/alpha-actinin"/>
</dbReference>
<dbReference type="GeneID" id="117677761"/>
<keyword evidence="2 7" id="KW-0812">Transmembrane</keyword>
<dbReference type="GO" id="GO:0034993">
    <property type="term" value="C:meiotic nuclear membrane microtubule tethering complex"/>
    <property type="evidence" value="ECO:0007669"/>
    <property type="project" value="InterPro"/>
</dbReference>
<dbReference type="KEGG" id="pgut:117677761"/>
<evidence type="ECO:0000259" key="8">
    <source>
        <dbReference type="PROSITE" id="PS51049"/>
    </source>
</evidence>
<dbReference type="SMART" id="SM01249">
    <property type="entry name" value="KASH"/>
    <property type="match status" value="1"/>
</dbReference>
<dbReference type="GO" id="GO:0005640">
    <property type="term" value="C:nuclear outer membrane"/>
    <property type="evidence" value="ECO:0007669"/>
    <property type="project" value="UniProtKB-SubCell"/>
</dbReference>
<dbReference type="InterPro" id="IPR012315">
    <property type="entry name" value="KASH"/>
</dbReference>
<gene>
    <name evidence="10" type="primary">SYNE4</name>
</gene>
<evidence type="ECO:0000256" key="3">
    <source>
        <dbReference type="ARBA" id="ARBA00022989"/>
    </source>
</evidence>
<dbReference type="CDD" id="cd00176">
    <property type="entry name" value="SPEC"/>
    <property type="match status" value="1"/>
</dbReference>
<keyword evidence="4 7" id="KW-0472">Membrane</keyword>
<dbReference type="SMART" id="SM00150">
    <property type="entry name" value="SPEC"/>
    <property type="match status" value="2"/>
</dbReference>
<evidence type="ECO:0000313" key="10">
    <source>
        <dbReference type="RefSeq" id="XP_034294086.1"/>
    </source>
</evidence>
<accession>A0A6P9DP10</accession>
<dbReference type="InParanoid" id="A0A6P9DP10"/>
<dbReference type="InterPro" id="IPR002017">
    <property type="entry name" value="Spectrin_repeat"/>
</dbReference>
<dbReference type="Gene3D" id="1.20.58.60">
    <property type="match status" value="1"/>
</dbReference>
<dbReference type="InterPro" id="IPR030268">
    <property type="entry name" value="SYNE4"/>
</dbReference>
<dbReference type="Proteomes" id="UP001652622">
    <property type="component" value="Unplaced"/>
</dbReference>
<evidence type="ECO:0000256" key="6">
    <source>
        <dbReference type="ARBA" id="ARBA00046312"/>
    </source>
</evidence>
<evidence type="ECO:0000256" key="7">
    <source>
        <dbReference type="PROSITE-ProRule" id="PRU00385"/>
    </source>
</evidence>
<dbReference type="RefSeq" id="XP_034294086.1">
    <property type="nucleotide sequence ID" value="XM_034438195.2"/>
</dbReference>
<evidence type="ECO:0000256" key="2">
    <source>
        <dbReference type="ARBA" id="ARBA00022692"/>
    </source>
</evidence>
<evidence type="ECO:0000256" key="4">
    <source>
        <dbReference type="ARBA" id="ARBA00023136"/>
    </source>
</evidence>
<sequence>MQSVHTHVVTGVIYSFSAMHLQGCATLKVDLHAIKQITGNKNRSLNGILQIRLARGFYLLPSHWNKPEAFGVFSSPRTSQGEFWGIFYHGATRLKPTFGMQGGAVNFDLFPDKQKCRRWSGEPMMPLNAACNLCMVTVEKRIREEEAWTLQKSLQDGVFRFQDWLQAAERVAASPRSSQVSYAGSKKELQRFRALQKDISEKVWSLESLNRQYRQLVWMGNISPRLKCSVQEVNWRWEELRTRAAAVSRRLQHFVSQWEKFGLKKETIQVRLMELDLRLTDVEHFSGGTPLEKMIQLQAFQQDVQTNTEHVDHLVVCAENLIQKSQPEDAEILEEDLKELIGFHQAVLSRVFQFQRRLVSMRLVFEDQWESDRDSDMESDCFTEESLAFRTGDPEPAALTPEALWGHSTPKPARCCRVLVGESSAADLEWDPSVDVGGSTSQDEDSSYYSAVVGFGRGDHLRRRSRSWRWSWGRTEDFSVQSSFPEEGEPGAHLMETDVLGPPTSQEPGAAQLPRTGVCCPPLEATRFDPKRIETWLDQNCQNQMGIPPEIKEDSITHGDVLPPAKELQLPLQIQTRGRKVQRWSRKKGKQNLLTSQSGKGQRISKTLNAKSAKIMVTIEKECDLQLPTGICAQPQKLCSASVLWLLLTTMLAVLVWLLCQSSFLPLSQPPCLQANGFAKSFHLMLKYEGPPPT</sequence>
<dbReference type="AlphaFoldDB" id="A0A6P9DP10"/>
<feature type="topological domain" description="Perinuclear space" evidence="7">
    <location>
        <begin position="668"/>
        <end position="694"/>
    </location>
</feature>
<name>A0A6P9DP10_PANGU</name>
<proteinExistence type="inferred from homology"/>
<reference evidence="10" key="1">
    <citation type="submission" date="2025-08" db="UniProtKB">
        <authorList>
            <consortium name="RefSeq"/>
        </authorList>
    </citation>
    <scope>IDENTIFICATION</scope>
    <source>
        <tissue evidence="10">Blood</tissue>
    </source>
</reference>
<dbReference type="PANTHER" id="PTHR21640:SF1">
    <property type="entry name" value="NESPRIN-4"/>
    <property type="match status" value="1"/>
</dbReference>
<organism evidence="9 10">
    <name type="scientific">Pantherophis guttatus</name>
    <name type="common">Corn snake</name>
    <name type="synonym">Elaphe guttata</name>
    <dbReference type="NCBI Taxonomy" id="94885"/>
    <lineage>
        <taxon>Eukaryota</taxon>
        <taxon>Metazoa</taxon>
        <taxon>Chordata</taxon>
        <taxon>Craniata</taxon>
        <taxon>Vertebrata</taxon>
        <taxon>Euteleostomi</taxon>
        <taxon>Lepidosauria</taxon>
        <taxon>Squamata</taxon>
        <taxon>Bifurcata</taxon>
        <taxon>Unidentata</taxon>
        <taxon>Episquamata</taxon>
        <taxon>Toxicofera</taxon>
        <taxon>Serpentes</taxon>
        <taxon>Colubroidea</taxon>
        <taxon>Colubridae</taxon>
        <taxon>Colubrinae</taxon>
        <taxon>Pantherophis</taxon>
    </lineage>
</organism>
<keyword evidence="3" id="KW-1133">Transmembrane helix</keyword>